<protein>
    <submittedName>
        <fullName evidence="2">HEAT repeat domain-containing protein</fullName>
    </submittedName>
</protein>
<organism evidence="2 3">
    <name type="scientific">Myxococcus xanthus</name>
    <dbReference type="NCBI Taxonomy" id="34"/>
    <lineage>
        <taxon>Bacteria</taxon>
        <taxon>Pseudomonadati</taxon>
        <taxon>Myxococcota</taxon>
        <taxon>Myxococcia</taxon>
        <taxon>Myxococcales</taxon>
        <taxon>Cystobacterineae</taxon>
        <taxon>Myxococcaceae</taxon>
        <taxon>Myxococcus</taxon>
    </lineage>
</organism>
<sequence length="591" mass="65339">MSSKNLPRQPSVRAWVSGWARVRYCSRDMASFRRALAVLLLATGCIPSPYDRAAKKDTIDGYRAFLREYPTHPDTDAAEARLEELEFEEAKRLHTVIAYKRFLEAYPDAAQARTAKTLLEGLRFNGAKETDTVAGWRQFLQEHPDGVQRDEAKRLLAEAEARELATTEDPRKLAEYLRASPDDPRRQDVEARLDAQAFAQAKASGATKLFAYLKEHPAGAHREEARVLLLQLEVEGLLVSGLVDEAEARVKAHPLGPKLTAFPERLAHARAERAALARPEPLAQAAHVGHYLRGVEDLNRALVAPDALDRWQAAEELGQHVSVRVLDPLLESLRAARNPLIRQHALESLRTVLAALPRPVAEYEVASRLDALRERATSAEMYLTVAVLLDLSGQLAQASTEYQRAAESGVPDPVILRRWVQIREERRQHFSAAVAARQLALWSLEVAQEEPVTPEGRVPLASARQLCAAAVNANFAAAAIARARSASTEFPEDLAEFERKAADAKRLADARLADAELLLREQSPGVKTCADRGVRDRLENAVKERTAALDVVATKLPQVGRLLLEVARERDPSPQVREAASARLTALKPVP</sequence>
<dbReference type="InterPro" id="IPR011990">
    <property type="entry name" value="TPR-like_helical_dom_sf"/>
</dbReference>
<dbReference type="Gene3D" id="1.25.40.10">
    <property type="entry name" value="Tetratricopeptide repeat domain"/>
    <property type="match status" value="1"/>
</dbReference>
<proteinExistence type="predicted"/>
<evidence type="ECO:0000313" key="2">
    <source>
        <dbReference type="EMBL" id="NOJ79925.1"/>
    </source>
</evidence>
<accession>A0A7Y4IJC1</accession>
<dbReference type="AlphaFoldDB" id="A0A7Y4IJC1"/>
<comment type="caution">
    <text evidence="2">The sequence shown here is derived from an EMBL/GenBank/DDBJ whole genome shotgun (WGS) entry which is preliminary data.</text>
</comment>
<dbReference type="InterPro" id="IPR016024">
    <property type="entry name" value="ARM-type_fold"/>
</dbReference>
<name>A0A7Y4IJC1_MYXXA</name>
<evidence type="ECO:0000313" key="3">
    <source>
        <dbReference type="Proteomes" id="UP000533080"/>
    </source>
</evidence>
<reference evidence="2 3" key="1">
    <citation type="submission" date="2020-05" db="EMBL/GenBank/DDBJ databases">
        <authorList>
            <person name="Whitworth D."/>
        </authorList>
    </citation>
    <scope>NUCLEOTIDE SEQUENCE [LARGE SCALE GENOMIC DNA]</scope>
    <source>
        <strain evidence="2 3">AM005</strain>
    </source>
</reference>
<dbReference type="Proteomes" id="UP000533080">
    <property type="component" value="Unassembled WGS sequence"/>
</dbReference>
<dbReference type="SUPFAM" id="SSF48371">
    <property type="entry name" value="ARM repeat"/>
    <property type="match status" value="1"/>
</dbReference>
<feature type="region of interest" description="Disordered" evidence="1">
    <location>
        <begin position="570"/>
        <end position="591"/>
    </location>
</feature>
<dbReference type="EMBL" id="JABFNT010000047">
    <property type="protein sequence ID" value="NOJ79925.1"/>
    <property type="molecule type" value="Genomic_DNA"/>
</dbReference>
<gene>
    <name evidence="2" type="ORF">HNV28_16510</name>
</gene>
<evidence type="ECO:0000256" key="1">
    <source>
        <dbReference type="SAM" id="MobiDB-lite"/>
    </source>
</evidence>